<dbReference type="GO" id="GO:0016747">
    <property type="term" value="F:acyltransferase activity, transferring groups other than amino-acyl groups"/>
    <property type="evidence" value="ECO:0007669"/>
    <property type="project" value="InterPro"/>
</dbReference>
<reference evidence="3" key="1">
    <citation type="journal article" date="2023" name="Arch. Microbiol.">
        <title>Desulfoferula mesophilus gen. nov. sp. nov., a mesophilic sulfate-reducing bacterium isolated from a brackish lake sediment.</title>
        <authorList>
            <person name="Watanabe T."/>
            <person name="Yabe T."/>
            <person name="Tsuji J.M."/>
            <person name="Fukui M."/>
        </authorList>
    </citation>
    <scope>NUCLEOTIDE SEQUENCE [LARGE SCALE GENOMIC DNA]</scope>
    <source>
        <strain evidence="3">12FAK</strain>
    </source>
</reference>
<gene>
    <name evidence="2" type="ORF">FAK_34370</name>
</gene>
<dbReference type="EMBL" id="AP028679">
    <property type="protein sequence ID" value="BEQ16371.1"/>
    <property type="molecule type" value="Genomic_DNA"/>
</dbReference>
<dbReference type="InterPro" id="IPR016181">
    <property type="entry name" value="Acyl_CoA_acyltransferase"/>
</dbReference>
<dbReference type="CDD" id="cd04301">
    <property type="entry name" value="NAT_SF"/>
    <property type="match status" value="1"/>
</dbReference>
<dbReference type="PROSITE" id="PS51186">
    <property type="entry name" value="GNAT"/>
    <property type="match status" value="1"/>
</dbReference>
<evidence type="ECO:0000313" key="3">
    <source>
        <dbReference type="Proteomes" id="UP001366166"/>
    </source>
</evidence>
<keyword evidence="3" id="KW-1185">Reference proteome</keyword>
<dbReference type="Pfam" id="PF00583">
    <property type="entry name" value="Acetyltransf_1"/>
    <property type="match status" value="1"/>
</dbReference>
<dbReference type="SUPFAM" id="SSF55729">
    <property type="entry name" value="Acyl-CoA N-acyltransferases (Nat)"/>
    <property type="match status" value="1"/>
</dbReference>
<protein>
    <recommendedName>
        <fullName evidence="1">N-acetyltransferase domain-containing protein</fullName>
    </recommendedName>
</protein>
<dbReference type="Proteomes" id="UP001366166">
    <property type="component" value="Chromosome"/>
</dbReference>
<evidence type="ECO:0000313" key="2">
    <source>
        <dbReference type="EMBL" id="BEQ16371.1"/>
    </source>
</evidence>
<proteinExistence type="predicted"/>
<dbReference type="KEGG" id="dmp:FAK_34370"/>
<evidence type="ECO:0000259" key="1">
    <source>
        <dbReference type="PROSITE" id="PS51186"/>
    </source>
</evidence>
<accession>A0AAU9F0A0</accession>
<sequence>MEFMEFSGKQAAQSPEALRLAGEAPWIMGWPPSADERVLADRDFSWLAAWHPLAFDSEVFGLALGQISCLAHRAPWPEADSLARGAVFLGELAARARGAGLAGLFARVAEKDFLGAQALEAAGARLMDASVVWEADLDALAATPAPPGGFELRAAAPEDAPALEALAAGAFCDLAAYADRFSLDPRLGHGCGELYRRWMANSLSGAQADQVLVLTAEKKPVGFITLKKGQSGEPGWVALNAVSPDMRGRGLYNTLLAHGLAWLAGQGASCARVRTKFSQRAVIRAWSRLGARPLAGDFTFHLWLDDF</sequence>
<organism evidence="2 3">
    <name type="scientific">Desulfoferula mesophila</name>
    <dbReference type="NCBI Taxonomy" id="3058419"/>
    <lineage>
        <taxon>Bacteria</taxon>
        <taxon>Pseudomonadati</taxon>
        <taxon>Thermodesulfobacteriota</taxon>
        <taxon>Desulfarculia</taxon>
        <taxon>Desulfarculales</taxon>
        <taxon>Desulfarculaceae</taxon>
        <taxon>Desulfoferula</taxon>
    </lineage>
</organism>
<name>A0AAU9F0A0_9BACT</name>
<dbReference type="AlphaFoldDB" id="A0AAU9F0A0"/>
<dbReference type="InterPro" id="IPR000182">
    <property type="entry name" value="GNAT_dom"/>
</dbReference>
<dbReference type="Gene3D" id="3.40.630.30">
    <property type="match status" value="1"/>
</dbReference>
<feature type="domain" description="N-acetyltransferase" evidence="1">
    <location>
        <begin position="150"/>
        <end position="307"/>
    </location>
</feature>